<feature type="region of interest" description="Disordered" evidence="1">
    <location>
        <begin position="49"/>
        <end position="73"/>
    </location>
</feature>
<dbReference type="AlphaFoldDB" id="A0A0G4EES9"/>
<reference evidence="2 3" key="1">
    <citation type="submission" date="2014-11" db="EMBL/GenBank/DDBJ databases">
        <authorList>
            <person name="Zhu J."/>
            <person name="Qi W."/>
            <person name="Song R."/>
        </authorList>
    </citation>
    <scope>NUCLEOTIDE SEQUENCE [LARGE SCALE GENOMIC DNA]</scope>
</reference>
<dbReference type="Proteomes" id="UP000041254">
    <property type="component" value="Unassembled WGS sequence"/>
</dbReference>
<dbReference type="SMART" id="SM00248">
    <property type="entry name" value="ANK"/>
    <property type="match status" value="3"/>
</dbReference>
<gene>
    <name evidence="2" type="ORF">Vbra_7171</name>
</gene>
<dbReference type="PANTHER" id="PTHR24121:SF21">
    <property type="entry name" value="ANKYRIN REPEAT FAMILY PROTEIN"/>
    <property type="match status" value="1"/>
</dbReference>
<organism evidence="2 3">
    <name type="scientific">Vitrella brassicaformis (strain CCMP3155)</name>
    <dbReference type="NCBI Taxonomy" id="1169540"/>
    <lineage>
        <taxon>Eukaryota</taxon>
        <taxon>Sar</taxon>
        <taxon>Alveolata</taxon>
        <taxon>Colpodellida</taxon>
        <taxon>Vitrellaceae</taxon>
        <taxon>Vitrella</taxon>
    </lineage>
</organism>
<dbReference type="InterPro" id="IPR002110">
    <property type="entry name" value="Ankyrin_rpt"/>
</dbReference>
<dbReference type="Gene3D" id="1.25.40.20">
    <property type="entry name" value="Ankyrin repeat-containing domain"/>
    <property type="match status" value="1"/>
</dbReference>
<evidence type="ECO:0000313" key="2">
    <source>
        <dbReference type="EMBL" id="CEL94191.1"/>
    </source>
</evidence>
<dbReference type="VEuPathDB" id="CryptoDB:Vbra_7171"/>
<sequence length="271" mass="29279">MLGFLHGRRTPRLQGNEGGGRGDGPSRPSRPSGVEEVCYIQLPRVDDGDAAAQQAIHHTQTGHPEMSASASSDQVPLLQDDEQGLMEPQLPDVADDIIEAPRRIEQVPLVGAPAVDDWKPTEDLRDSIAKAIDESDAEGLRKALAGLSPEQAERALTTGYWIGGDSAIHYTARMCKDVEVFSVLLHNRRHLLNLKSDAQDAGTPLHYAAGSGSVGIVEKFVEWGGQELLEARTKRVRFGNTPFHSAAGKGNADVVAVMLPMNPQLLKIKTM</sequence>
<dbReference type="InParanoid" id="A0A0G4EES9"/>
<protein>
    <submittedName>
        <fullName evidence="2">Uncharacterized protein</fullName>
    </submittedName>
</protein>
<dbReference type="PANTHER" id="PTHR24121">
    <property type="entry name" value="NO MECHANORECEPTOR POTENTIAL C, ISOFORM D-RELATED"/>
    <property type="match status" value="1"/>
</dbReference>
<dbReference type="Pfam" id="PF12796">
    <property type="entry name" value="Ank_2"/>
    <property type="match status" value="1"/>
</dbReference>
<dbReference type="EMBL" id="CDMY01000209">
    <property type="protein sequence ID" value="CEL94191.1"/>
    <property type="molecule type" value="Genomic_DNA"/>
</dbReference>
<dbReference type="OrthoDB" id="426293at2759"/>
<dbReference type="SUPFAM" id="SSF48403">
    <property type="entry name" value="Ankyrin repeat"/>
    <property type="match status" value="1"/>
</dbReference>
<evidence type="ECO:0000256" key="1">
    <source>
        <dbReference type="SAM" id="MobiDB-lite"/>
    </source>
</evidence>
<name>A0A0G4EES9_VITBC</name>
<keyword evidence="3" id="KW-1185">Reference proteome</keyword>
<feature type="compositionally biased region" description="Basic residues" evidence="1">
    <location>
        <begin position="1"/>
        <end position="11"/>
    </location>
</feature>
<evidence type="ECO:0000313" key="3">
    <source>
        <dbReference type="Proteomes" id="UP000041254"/>
    </source>
</evidence>
<accession>A0A0G4EES9</accession>
<dbReference type="InterPro" id="IPR036770">
    <property type="entry name" value="Ankyrin_rpt-contain_sf"/>
</dbReference>
<dbReference type="PhylomeDB" id="A0A0G4EES9"/>
<proteinExistence type="predicted"/>
<feature type="compositionally biased region" description="Polar residues" evidence="1">
    <location>
        <begin position="56"/>
        <end position="73"/>
    </location>
</feature>
<feature type="region of interest" description="Disordered" evidence="1">
    <location>
        <begin position="1"/>
        <end position="36"/>
    </location>
</feature>